<dbReference type="PROSITE" id="PS00216">
    <property type="entry name" value="SUGAR_TRANSPORT_1"/>
    <property type="match status" value="1"/>
</dbReference>
<accession>A0AAV1IIV6</accession>
<dbReference type="InterPro" id="IPR005829">
    <property type="entry name" value="Sugar_transporter_CS"/>
</dbReference>
<feature type="transmembrane region" description="Helical" evidence="11">
    <location>
        <begin position="65"/>
        <end position="84"/>
    </location>
</feature>
<keyword evidence="4" id="KW-0762">Sugar transport</keyword>
<evidence type="ECO:0000256" key="11">
    <source>
        <dbReference type="SAM" id="Phobius"/>
    </source>
</evidence>
<sequence length="475" mass="51511">MDGFLQRFFPRVLVQRQQASHGVADNHYCQFNSQVLQLWQSSMYLAGALAGLMASWVSSRYGRRATMTAGGAAFVLGSLLQAAAPEVVMLVIGRAMLGIGIGFANQACPLYLSEMAPAHLRGSINICFQLATAIGILVANCLNYGTSHLADNIGWRLSLGLTGLPAVLVLAGSLVLPETPNSLMQRGNEQEARKVLQKVRGTKKVEVELTEIKRAVSKAEASKASMVLFRRRRHLPQLLWCIAMPVMQQYTGMNAFMFYAPQIFITLGMGQKASLLGILIVSAVNLVATAIAIYAVDRVGRRRLLLAGGAQMLVAQLAATALMYTAFSSAAPALYSLVLIEIIICVFTSAFCYSYGPLAWLIPTEIGDISTRSMGQSVNVTTQFLASFSIAQSFMSIMCRLQWGTFLFFAGCVAIMTTLVAFLLPETKGVPLEEVNGIWARHPVWGKVVRQDSGKESGDSVEQSGVQSSLPWDSF</sequence>
<reference evidence="13 14" key="1">
    <citation type="submission" date="2023-10" db="EMBL/GenBank/DDBJ databases">
        <authorList>
            <person name="Maclean D."/>
            <person name="Macfadyen A."/>
        </authorList>
    </citation>
    <scope>NUCLEOTIDE SEQUENCE [LARGE SCALE GENOMIC DNA]</scope>
</reference>
<dbReference type="EMBL" id="CAUYUE010000016">
    <property type="protein sequence ID" value="CAK0787208.1"/>
    <property type="molecule type" value="Genomic_DNA"/>
</dbReference>
<keyword evidence="5 11" id="KW-0812">Transmembrane</keyword>
<feature type="transmembrane region" description="Helical" evidence="11">
    <location>
        <begin position="403"/>
        <end position="424"/>
    </location>
</feature>
<feature type="transmembrane region" description="Helical" evidence="11">
    <location>
        <begin position="333"/>
        <end position="356"/>
    </location>
</feature>
<feature type="transmembrane region" description="Helical" evidence="11">
    <location>
        <begin position="273"/>
        <end position="297"/>
    </location>
</feature>
<feature type="transmembrane region" description="Helical" evidence="11">
    <location>
        <begin position="304"/>
        <end position="327"/>
    </location>
</feature>
<keyword evidence="7 11" id="KW-1133">Transmembrane helix</keyword>
<keyword evidence="6" id="KW-0769">Symport</keyword>
<evidence type="ECO:0000256" key="6">
    <source>
        <dbReference type="ARBA" id="ARBA00022847"/>
    </source>
</evidence>
<name>A0AAV1IIV6_9CHLO</name>
<dbReference type="GO" id="GO:0015293">
    <property type="term" value="F:symporter activity"/>
    <property type="evidence" value="ECO:0007669"/>
    <property type="project" value="UniProtKB-KW"/>
</dbReference>
<dbReference type="InterPro" id="IPR003663">
    <property type="entry name" value="Sugar/inositol_transpt"/>
</dbReference>
<dbReference type="PANTHER" id="PTHR23500">
    <property type="entry name" value="SOLUTE CARRIER FAMILY 2, FACILITATED GLUCOSE TRANSPORTER"/>
    <property type="match status" value="1"/>
</dbReference>
<dbReference type="Proteomes" id="UP001314263">
    <property type="component" value="Unassembled WGS sequence"/>
</dbReference>
<dbReference type="SUPFAM" id="SSF103473">
    <property type="entry name" value="MFS general substrate transporter"/>
    <property type="match status" value="1"/>
</dbReference>
<evidence type="ECO:0000256" key="2">
    <source>
        <dbReference type="ARBA" id="ARBA00010992"/>
    </source>
</evidence>
<keyword evidence="8 11" id="KW-0472">Membrane</keyword>
<dbReference type="FunFam" id="1.20.1250.20:FF:000002">
    <property type="entry name" value="Sugar transport protein 13"/>
    <property type="match status" value="1"/>
</dbReference>
<evidence type="ECO:0000256" key="8">
    <source>
        <dbReference type="ARBA" id="ARBA00023136"/>
    </source>
</evidence>
<evidence type="ECO:0000256" key="1">
    <source>
        <dbReference type="ARBA" id="ARBA00004141"/>
    </source>
</evidence>
<dbReference type="GO" id="GO:0016020">
    <property type="term" value="C:membrane"/>
    <property type="evidence" value="ECO:0007669"/>
    <property type="project" value="UniProtKB-SubCell"/>
</dbReference>
<dbReference type="CDD" id="cd17361">
    <property type="entry name" value="MFS_STP"/>
    <property type="match status" value="1"/>
</dbReference>
<dbReference type="PROSITE" id="PS00217">
    <property type="entry name" value="SUGAR_TRANSPORT_2"/>
    <property type="match status" value="1"/>
</dbReference>
<dbReference type="Gene3D" id="1.20.1250.20">
    <property type="entry name" value="MFS general substrate transporter like domains"/>
    <property type="match status" value="1"/>
</dbReference>
<dbReference type="InterPro" id="IPR005828">
    <property type="entry name" value="MFS_sugar_transport-like"/>
</dbReference>
<evidence type="ECO:0000313" key="13">
    <source>
        <dbReference type="EMBL" id="CAK0787208.1"/>
    </source>
</evidence>
<evidence type="ECO:0000256" key="10">
    <source>
        <dbReference type="SAM" id="MobiDB-lite"/>
    </source>
</evidence>
<dbReference type="PROSITE" id="PS50850">
    <property type="entry name" value="MFS"/>
    <property type="match status" value="1"/>
</dbReference>
<feature type="region of interest" description="Disordered" evidence="10">
    <location>
        <begin position="452"/>
        <end position="475"/>
    </location>
</feature>
<comment type="caution">
    <text evidence="13">The sequence shown here is derived from an EMBL/GenBank/DDBJ whole genome shotgun (WGS) entry which is preliminary data.</text>
</comment>
<protein>
    <recommendedName>
        <fullName evidence="12">Major facilitator superfamily (MFS) profile domain-containing protein</fullName>
    </recommendedName>
</protein>
<dbReference type="InterPro" id="IPR036259">
    <property type="entry name" value="MFS_trans_sf"/>
</dbReference>
<dbReference type="PANTHER" id="PTHR23500:SF357">
    <property type="entry name" value="IP12678P"/>
    <property type="match status" value="1"/>
</dbReference>
<organism evidence="13 14">
    <name type="scientific">Coccomyxa viridis</name>
    <dbReference type="NCBI Taxonomy" id="1274662"/>
    <lineage>
        <taxon>Eukaryota</taxon>
        <taxon>Viridiplantae</taxon>
        <taxon>Chlorophyta</taxon>
        <taxon>core chlorophytes</taxon>
        <taxon>Trebouxiophyceae</taxon>
        <taxon>Trebouxiophyceae incertae sedis</taxon>
        <taxon>Coccomyxaceae</taxon>
        <taxon>Coccomyxa</taxon>
    </lineage>
</organism>
<evidence type="ECO:0000256" key="3">
    <source>
        <dbReference type="ARBA" id="ARBA00022448"/>
    </source>
</evidence>
<dbReference type="NCBIfam" id="TIGR00879">
    <property type="entry name" value="SP"/>
    <property type="match status" value="1"/>
</dbReference>
<keyword evidence="14" id="KW-1185">Reference proteome</keyword>
<feature type="domain" description="Major facilitator superfamily (MFS) profile" evidence="12">
    <location>
        <begin position="1"/>
        <end position="428"/>
    </location>
</feature>
<keyword evidence="3 9" id="KW-0813">Transport</keyword>
<dbReference type="InterPro" id="IPR045262">
    <property type="entry name" value="STP/PLT_plant"/>
</dbReference>
<gene>
    <name evidence="13" type="ORF">CVIRNUC_010424</name>
</gene>
<comment type="subcellular location">
    <subcellularLocation>
        <location evidence="1">Membrane</location>
        <topology evidence="1">Multi-pass membrane protein</topology>
    </subcellularLocation>
</comment>
<feature type="transmembrane region" description="Helical" evidence="11">
    <location>
        <begin position="157"/>
        <end position="176"/>
    </location>
</feature>
<evidence type="ECO:0000256" key="9">
    <source>
        <dbReference type="RuleBase" id="RU003346"/>
    </source>
</evidence>
<feature type="compositionally biased region" description="Polar residues" evidence="10">
    <location>
        <begin position="460"/>
        <end position="475"/>
    </location>
</feature>
<comment type="similarity">
    <text evidence="2 9">Belongs to the major facilitator superfamily. Sugar transporter (TC 2.A.1.1) family.</text>
</comment>
<dbReference type="InterPro" id="IPR020846">
    <property type="entry name" value="MFS_dom"/>
</dbReference>
<evidence type="ECO:0000259" key="12">
    <source>
        <dbReference type="PROSITE" id="PS50850"/>
    </source>
</evidence>
<evidence type="ECO:0000256" key="7">
    <source>
        <dbReference type="ARBA" id="ARBA00022989"/>
    </source>
</evidence>
<proteinExistence type="inferred from homology"/>
<dbReference type="Pfam" id="PF00083">
    <property type="entry name" value="Sugar_tr"/>
    <property type="match status" value="1"/>
</dbReference>
<feature type="transmembrane region" description="Helical" evidence="11">
    <location>
        <begin position="41"/>
        <end position="58"/>
    </location>
</feature>
<evidence type="ECO:0000256" key="4">
    <source>
        <dbReference type="ARBA" id="ARBA00022597"/>
    </source>
</evidence>
<evidence type="ECO:0000256" key="5">
    <source>
        <dbReference type="ARBA" id="ARBA00022692"/>
    </source>
</evidence>
<dbReference type="AlphaFoldDB" id="A0AAV1IIV6"/>
<dbReference type="GO" id="GO:0015145">
    <property type="term" value="F:monosaccharide transmembrane transporter activity"/>
    <property type="evidence" value="ECO:0007669"/>
    <property type="project" value="InterPro"/>
</dbReference>
<evidence type="ECO:0000313" key="14">
    <source>
        <dbReference type="Proteomes" id="UP001314263"/>
    </source>
</evidence>
<feature type="transmembrane region" description="Helical" evidence="11">
    <location>
        <begin position="238"/>
        <end position="261"/>
    </location>
</feature>
<dbReference type="InterPro" id="IPR044778">
    <property type="entry name" value="MFS_STP/MST-like_plant"/>
</dbReference>
<dbReference type="PRINTS" id="PR00171">
    <property type="entry name" value="SUGRTRNSPORT"/>
</dbReference>